<feature type="transmembrane region" description="Helical" evidence="1">
    <location>
        <begin position="34"/>
        <end position="51"/>
    </location>
</feature>
<keyword evidence="1" id="KW-0812">Transmembrane</keyword>
<dbReference type="Proteomes" id="UP000186914">
    <property type="component" value="Unassembled WGS sequence"/>
</dbReference>
<sequence length="55" mass="5983">MNRNILSTFALALVGAIISYLVVAFSGLDTNTIIFLAFAVFGILIFVRSFLRASN</sequence>
<name>A0A1N6ZAR5_9EURY</name>
<dbReference type="EMBL" id="FTNO01000001">
    <property type="protein sequence ID" value="SIR23887.1"/>
    <property type="molecule type" value="Genomic_DNA"/>
</dbReference>
<proteinExistence type="predicted"/>
<accession>A0A1N6ZAR5</accession>
<keyword evidence="1" id="KW-1133">Transmembrane helix</keyword>
<organism evidence="2 3">
    <name type="scientific">Haladaptatus litoreus</name>
    <dbReference type="NCBI Taxonomy" id="553468"/>
    <lineage>
        <taxon>Archaea</taxon>
        <taxon>Methanobacteriati</taxon>
        <taxon>Methanobacteriota</taxon>
        <taxon>Stenosarchaea group</taxon>
        <taxon>Halobacteria</taxon>
        <taxon>Halobacteriales</taxon>
        <taxon>Haladaptataceae</taxon>
        <taxon>Haladaptatus</taxon>
    </lineage>
</organism>
<evidence type="ECO:0000313" key="2">
    <source>
        <dbReference type="EMBL" id="SIR23887.1"/>
    </source>
</evidence>
<keyword evidence="3" id="KW-1185">Reference proteome</keyword>
<reference evidence="3" key="1">
    <citation type="submission" date="2017-01" db="EMBL/GenBank/DDBJ databases">
        <authorList>
            <person name="Varghese N."/>
            <person name="Submissions S."/>
        </authorList>
    </citation>
    <scope>NUCLEOTIDE SEQUENCE [LARGE SCALE GENOMIC DNA]</scope>
    <source>
        <strain evidence="3">CGMCC 1.7737</strain>
    </source>
</reference>
<keyword evidence="1" id="KW-0472">Membrane</keyword>
<evidence type="ECO:0000256" key="1">
    <source>
        <dbReference type="SAM" id="Phobius"/>
    </source>
</evidence>
<gene>
    <name evidence="2" type="ORF">SAMN05421858_1948</name>
</gene>
<dbReference type="AlphaFoldDB" id="A0A1N6ZAR5"/>
<protein>
    <submittedName>
        <fullName evidence="2">Uncharacterized protein</fullName>
    </submittedName>
</protein>
<evidence type="ECO:0000313" key="3">
    <source>
        <dbReference type="Proteomes" id="UP000186914"/>
    </source>
</evidence>